<feature type="compositionally biased region" description="Polar residues" evidence="1">
    <location>
        <begin position="131"/>
        <end position="142"/>
    </location>
</feature>
<comment type="caution">
    <text evidence="2">The sequence shown here is derived from an EMBL/GenBank/DDBJ whole genome shotgun (WGS) entry which is preliminary data.</text>
</comment>
<feature type="compositionally biased region" description="Polar residues" evidence="1">
    <location>
        <begin position="194"/>
        <end position="203"/>
    </location>
</feature>
<feature type="region of interest" description="Disordered" evidence="1">
    <location>
        <begin position="120"/>
        <end position="180"/>
    </location>
</feature>
<proteinExistence type="predicted"/>
<dbReference type="AlphaFoldDB" id="A0A9W6T442"/>
<feature type="compositionally biased region" description="Basic residues" evidence="1">
    <location>
        <begin position="367"/>
        <end position="380"/>
    </location>
</feature>
<feature type="compositionally biased region" description="Low complexity" evidence="1">
    <location>
        <begin position="67"/>
        <end position="79"/>
    </location>
</feature>
<gene>
    <name evidence="2" type="ORF">Cboi02_000424200</name>
</gene>
<feature type="compositionally biased region" description="Low complexity" evidence="1">
    <location>
        <begin position="309"/>
        <end position="329"/>
    </location>
</feature>
<name>A0A9W6T442_CANBO</name>
<organism evidence="2 3">
    <name type="scientific">Candida boidinii</name>
    <name type="common">Yeast</name>
    <dbReference type="NCBI Taxonomy" id="5477"/>
    <lineage>
        <taxon>Eukaryota</taxon>
        <taxon>Fungi</taxon>
        <taxon>Dikarya</taxon>
        <taxon>Ascomycota</taxon>
        <taxon>Saccharomycotina</taxon>
        <taxon>Pichiomycetes</taxon>
        <taxon>Pichiales</taxon>
        <taxon>Pichiaceae</taxon>
        <taxon>Ogataea</taxon>
        <taxon>Ogataea/Candida clade</taxon>
    </lineage>
</organism>
<dbReference type="EMBL" id="BSXN01001656">
    <property type="protein sequence ID" value="GME73971.1"/>
    <property type="molecule type" value="Genomic_DNA"/>
</dbReference>
<feature type="compositionally biased region" description="Acidic residues" evidence="1">
    <location>
        <begin position="143"/>
        <end position="152"/>
    </location>
</feature>
<evidence type="ECO:0000256" key="1">
    <source>
        <dbReference type="SAM" id="MobiDB-lite"/>
    </source>
</evidence>
<feature type="compositionally biased region" description="Polar residues" evidence="1">
    <location>
        <begin position="53"/>
        <end position="66"/>
    </location>
</feature>
<feature type="compositionally biased region" description="Low complexity" evidence="1">
    <location>
        <begin position="154"/>
        <end position="176"/>
    </location>
</feature>
<feature type="compositionally biased region" description="Basic and acidic residues" evidence="1">
    <location>
        <begin position="209"/>
        <end position="222"/>
    </location>
</feature>
<feature type="compositionally biased region" description="Low complexity" evidence="1">
    <location>
        <begin position="243"/>
        <end position="261"/>
    </location>
</feature>
<protein>
    <submittedName>
        <fullName evidence="2">Unnamed protein product</fullName>
    </submittedName>
</protein>
<accession>A0A9W6T442</accession>
<feature type="region of interest" description="Disordered" evidence="1">
    <location>
        <begin position="53"/>
        <end position="107"/>
    </location>
</feature>
<sequence>MLKSFISNYLKDLKIFKQNYFNSHYLIHKFNKSYYTNTQDKGKSNKLMVFKSLTNSPTTSPRTKSATVSSSDVPTSHSSNLNNSVTSDAGTAQNNETTDGEGNDASRSFVGRWRGLKHVKSQVFQEDDQNDSQSTKINGNETDITDTQDEEMGNINNNNDNTNDSNANNDNNNNDNLTANKTRSSSWAFWQISSPQPLSTKDTVATDAEEQRQPDTETKDSNDNLVSPTGVKKVIVNGKETSTDPASTSNATTTSNTTTSNIDKAQRSQSWSIWNLSRLSFSDDPNSTSTTTSQSANPNSKLPSPNVILTSTFENLSNLSNNNKTNANSKDTASSKNFPPKEDAVLSETSYVKTNEDQNENNEPDKKKPKKRKLKNLQLI</sequence>
<feature type="region of interest" description="Disordered" evidence="1">
    <location>
        <begin position="282"/>
        <end position="380"/>
    </location>
</feature>
<evidence type="ECO:0000313" key="2">
    <source>
        <dbReference type="EMBL" id="GME73971.1"/>
    </source>
</evidence>
<dbReference type="Proteomes" id="UP001165120">
    <property type="component" value="Unassembled WGS sequence"/>
</dbReference>
<feature type="compositionally biased region" description="Polar residues" evidence="1">
    <location>
        <begin position="80"/>
        <end position="97"/>
    </location>
</feature>
<keyword evidence="3" id="KW-1185">Reference proteome</keyword>
<reference evidence="2" key="1">
    <citation type="submission" date="2023-04" db="EMBL/GenBank/DDBJ databases">
        <title>Candida boidinii NBRC 10035.</title>
        <authorList>
            <person name="Ichikawa N."/>
            <person name="Sato H."/>
            <person name="Tonouchi N."/>
        </authorList>
    </citation>
    <scope>NUCLEOTIDE SEQUENCE</scope>
    <source>
        <strain evidence="2">NBRC 10035</strain>
    </source>
</reference>
<evidence type="ECO:0000313" key="3">
    <source>
        <dbReference type="Proteomes" id="UP001165120"/>
    </source>
</evidence>
<feature type="compositionally biased region" description="Low complexity" evidence="1">
    <location>
        <begin position="282"/>
        <end position="300"/>
    </location>
</feature>
<feature type="region of interest" description="Disordered" evidence="1">
    <location>
        <begin position="194"/>
        <end position="269"/>
    </location>
</feature>